<dbReference type="RefSeq" id="XP_066717547.1">
    <property type="nucleotide sequence ID" value="XM_066858278.1"/>
</dbReference>
<evidence type="ECO:0000256" key="5">
    <source>
        <dbReference type="ARBA" id="ARBA00038359"/>
    </source>
</evidence>
<evidence type="ECO:0000256" key="6">
    <source>
        <dbReference type="SAM" id="MobiDB-lite"/>
    </source>
</evidence>
<organism evidence="9 10">
    <name type="scientific">Apiospora phragmitis</name>
    <dbReference type="NCBI Taxonomy" id="2905665"/>
    <lineage>
        <taxon>Eukaryota</taxon>
        <taxon>Fungi</taxon>
        <taxon>Dikarya</taxon>
        <taxon>Ascomycota</taxon>
        <taxon>Pezizomycotina</taxon>
        <taxon>Sordariomycetes</taxon>
        <taxon>Xylariomycetidae</taxon>
        <taxon>Amphisphaeriales</taxon>
        <taxon>Apiosporaceae</taxon>
        <taxon>Apiospora</taxon>
    </lineage>
</organism>
<comment type="similarity">
    <text evidence="5">Belongs to the SAT4 family.</text>
</comment>
<evidence type="ECO:0000313" key="9">
    <source>
        <dbReference type="EMBL" id="KAK8070253.1"/>
    </source>
</evidence>
<feature type="compositionally biased region" description="Polar residues" evidence="6">
    <location>
        <begin position="116"/>
        <end position="125"/>
    </location>
</feature>
<gene>
    <name evidence="9" type="ORF">PG994_006869</name>
</gene>
<comment type="caution">
    <text evidence="9">The sequence shown here is derived from an EMBL/GenBank/DDBJ whole genome shotgun (WGS) entry which is preliminary data.</text>
</comment>
<evidence type="ECO:0000256" key="1">
    <source>
        <dbReference type="ARBA" id="ARBA00004141"/>
    </source>
</evidence>
<dbReference type="PANTHER" id="PTHR33048">
    <property type="entry name" value="PTH11-LIKE INTEGRAL MEMBRANE PROTEIN (AFU_ORTHOLOGUE AFUA_5G11245)"/>
    <property type="match status" value="1"/>
</dbReference>
<dbReference type="InterPro" id="IPR049326">
    <property type="entry name" value="Rhodopsin_dom_fungi"/>
</dbReference>
<keyword evidence="4 7" id="KW-0472">Membrane</keyword>
<evidence type="ECO:0000256" key="2">
    <source>
        <dbReference type="ARBA" id="ARBA00022692"/>
    </source>
</evidence>
<feature type="domain" description="Rhodopsin" evidence="8">
    <location>
        <begin position="3"/>
        <end position="90"/>
    </location>
</feature>
<accession>A0ABR1VGD5</accession>
<keyword evidence="10" id="KW-1185">Reference proteome</keyword>
<name>A0ABR1VGD5_9PEZI</name>
<evidence type="ECO:0000259" key="8">
    <source>
        <dbReference type="Pfam" id="PF20684"/>
    </source>
</evidence>
<reference evidence="9 10" key="1">
    <citation type="submission" date="2023-01" db="EMBL/GenBank/DDBJ databases">
        <title>Analysis of 21 Apiospora genomes using comparative genomics revels a genus with tremendous synthesis potential of carbohydrate active enzymes and secondary metabolites.</title>
        <authorList>
            <person name="Sorensen T."/>
        </authorList>
    </citation>
    <scope>NUCLEOTIDE SEQUENCE [LARGE SCALE GENOMIC DNA]</scope>
    <source>
        <strain evidence="9 10">CBS 135458</strain>
    </source>
</reference>
<feature type="region of interest" description="Disordered" evidence="6">
    <location>
        <begin position="106"/>
        <end position="127"/>
    </location>
</feature>
<dbReference type="PANTHER" id="PTHR33048:SF47">
    <property type="entry name" value="INTEGRAL MEMBRANE PROTEIN-RELATED"/>
    <property type="match status" value="1"/>
</dbReference>
<keyword evidence="2 7" id="KW-0812">Transmembrane</keyword>
<evidence type="ECO:0000256" key="4">
    <source>
        <dbReference type="ARBA" id="ARBA00023136"/>
    </source>
</evidence>
<dbReference type="GeneID" id="92091341"/>
<evidence type="ECO:0000256" key="7">
    <source>
        <dbReference type="SAM" id="Phobius"/>
    </source>
</evidence>
<dbReference type="Proteomes" id="UP001480595">
    <property type="component" value="Unassembled WGS sequence"/>
</dbReference>
<keyword evidence="3 7" id="KW-1133">Transmembrane helix</keyword>
<comment type="subcellular location">
    <subcellularLocation>
        <location evidence="1">Membrane</location>
        <topology evidence="1">Multi-pass membrane protein</topology>
    </subcellularLocation>
</comment>
<protein>
    <recommendedName>
        <fullName evidence="8">Rhodopsin domain-containing protein</fullName>
    </recommendedName>
</protein>
<feature type="transmembrane region" description="Helical" evidence="7">
    <location>
        <begin position="69"/>
        <end position="89"/>
    </location>
</feature>
<proteinExistence type="inferred from homology"/>
<feature type="transmembrane region" description="Helical" evidence="7">
    <location>
        <begin position="6"/>
        <end position="22"/>
    </location>
</feature>
<dbReference type="EMBL" id="JAQQWL010000006">
    <property type="protein sequence ID" value="KAK8070253.1"/>
    <property type="molecule type" value="Genomic_DNA"/>
</dbReference>
<evidence type="ECO:0000313" key="10">
    <source>
        <dbReference type="Proteomes" id="UP001480595"/>
    </source>
</evidence>
<sequence length="153" mass="16713">MTINAVIDLFILLLPQGIIWKLHITRQKRVGISLVFALGAISVSAAITRTVLAYLYAESADVAYNVSQAGVFCLVEMTAAILVLTAPTVPKPTIYLAKQATSSLDRLSRSGHRDGSTSTKPNAYQQHMDEHSHAVPLVKLRFSKSNRFFRAGS</sequence>
<evidence type="ECO:0000256" key="3">
    <source>
        <dbReference type="ARBA" id="ARBA00022989"/>
    </source>
</evidence>
<dbReference type="Pfam" id="PF20684">
    <property type="entry name" value="Fung_rhodopsin"/>
    <property type="match status" value="1"/>
</dbReference>
<feature type="compositionally biased region" description="Basic and acidic residues" evidence="6">
    <location>
        <begin position="106"/>
        <end position="115"/>
    </location>
</feature>
<feature type="transmembrane region" description="Helical" evidence="7">
    <location>
        <begin position="34"/>
        <end position="57"/>
    </location>
</feature>
<dbReference type="InterPro" id="IPR052337">
    <property type="entry name" value="SAT4-like"/>
</dbReference>